<dbReference type="AlphaFoldDB" id="A0AAD7UAS7"/>
<evidence type="ECO:0000259" key="6">
    <source>
        <dbReference type="SMART" id="SM00382"/>
    </source>
</evidence>
<dbReference type="InterPro" id="IPR027417">
    <property type="entry name" value="P-loop_NTPase"/>
</dbReference>
<dbReference type="InterPro" id="IPR003593">
    <property type="entry name" value="AAA+_ATPase"/>
</dbReference>
<feature type="domain" description="AAA+ ATPase" evidence="6">
    <location>
        <begin position="17"/>
        <end position="192"/>
    </location>
</feature>
<dbReference type="GO" id="GO:0005524">
    <property type="term" value="F:ATP binding"/>
    <property type="evidence" value="ECO:0007669"/>
    <property type="project" value="UniProtKB-KW"/>
</dbReference>
<dbReference type="GO" id="GO:0043190">
    <property type="term" value="C:ATP-binding cassette (ABC) transporter complex"/>
    <property type="evidence" value="ECO:0007669"/>
    <property type="project" value="TreeGrafter"/>
</dbReference>
<feature type="region of interest" description="Disordered" evidence="4">
    <location>
        <begin position="503"/>
        <end position="525"/>
    </location>
</feature>
<sequence length="525" mass="57992">MTATSGFEKELESVVASHQAFIVRGATGSGKTWFVQKLTELLGDGNVVLIPQYPMFKPQLPVKTFINMLPLHAPAREKLFADLEAMGVPTDKRIGGKLMGMLDVPGLSGGQRKKMLLALAVQLAMTRNAKAMVLDEPFAGIDAASMDTVLTVLKEVQEFRAIKLFLVTHDHFRLIENAFVGTPHLNIDNRILQVGQSSNSGDTFTASRAITRQIKTLPKHEKPDAGPWIDTYVVKRHFIEGEHMLPTFTIIVFGILCGVMAGNYKGGDQSLELFCCCFLVSVCACVCRGEGIEPFSSIFSFLKVFMLEYIHFGSILNYCFKRGQHLEDVGLLLTRKRDAIVETIVIAAIQSVTLGFLLNGLLIALAPRFWWINSNVIFVDVYYALQVQVAYTLLPVLQSFPVPNPLVTMASIFPYVAVWGFANGTLLPRDIALKNARWLAFLSPMYHFGCADVKAANGELSLPGSNCKTTGIHLAFISPLLIFVIVAMAYVQIKKCIKTCRSKNHPSETNRRAEARIEDQGEEAA</sequence>
<organism evidence="7 8">
    <name type="scientific">Chrysophaeum taylorii</name>
    <dbReference type="NCBI Taxonomy" id="2483200"/>
    <lineage>
        <taxon>Eukaryota</taxon>
        <taxon>Sar</taxon>
        <taxon>Stramenopiles</taxon>
        <taxon>Ochrophyta</taxon>
        <taxon>Pelagophyceae</taxon>
        <taxon>Pelagomonadales</taxon>
        <taxon>Pelagomonadaceae</taxon>
        <taxon>Chrysophaeum</taxon>
    </lineage>
</organism>
<dbReference type="PROSITE" id="PS00211">
    <property type="entry name" value="ABC_TRANSPORTER_1"/>
    <property type="match status" value="1"/>
</dbReference>
<dbReference type="SMART" id="SM00382">
    <property type="entry name" value="AAA"/>
    <property type="match status" value="1"/>
</dbReference>
<keyword evidence="5" id="KW-0812">Transmembrane</keyword>
<evidence type="ECO:0000313" key="8">
    <source>
        <dbReference type="Proteomes" id="UP001230188"/>
    </source>
</evidence>
<feature type="transmembrane region" description="Helical" evidence="5">
    <location>
        <begin position="244"/>
        <end position="264"/>
    </location>
</feature>
<evidence type="ECO:0000256" key="3">
    <source>
        <dbReference type="ARBA" id="ARBA00022840"/>
    </source>
</evidence>
<evidence type="ECO:0000256" key="4">
    <source>
        <dbReference type="SAM" id="MobiDB-lite"/>
    </source>
</evidence>
<keyword evidence="3" id="KW-0067">ATP-binding</keyword>
<reference evidence="7" key="1">
    <citation type="submission" date="2023-01" db="EMBL/GenBank/DDBJ databases">
        <title>Metagenome sequencing of chrysophaentin producing Chrysophaeum taylorii.</title>
        <authorList>
            <person name="Davison J."/>
            <person name="Bewley C."/>
        </authorList>
    </citation>
    <scope>NUCLEOTIDE SEQUENCE</scope>
    <source>
        <strain evidence="7">NIES-1699</strain>
    </source>
</reference>
<dbReference type="Gene3D" id="3.40.50.300">
    <property type="entry name" value="P-loop containing nucleotide triphosphate hydrolases"/>
    <property type="match status" value="1"/>
</dbReference>
<evidence type="ECO:0000256" key="2">
    <source>
        <dbReference type="ARBA" id="ARBA00022741"/>
    </source>
</evidence>
<feature type="transmembrane region" description="Helical" evidence="5">
    <location>
        <begin position="370"/>
        <end position="394"/>
    </location>
</feature>
<dbReference type="GO" id="GO:0016887">
    <property type="term" value="F:ATP hydrolysis activity"/>
    <property type="evidence" value="ECO:0007669"/>
    <property type="project" value="InterPro"/>
</dbReference>
<feature type="transmembrane region" description="Helical" evidence="5">
    <location>
        <begin position="406"/>
        <end position="422"/>
    </location>
</feature>
<gene>
    <name evidence="7" type="ORF">CTAYLR_000722</name>
</gene>
<dbReference type="InterPro" id="IPR017871">
    <property type="entry name" value="ABC_transporter-like_CS"/>
</dbReference>
<feature type="transmembrane region" description="Helical" evidence="5">
    <location>
        <begin position="271"/>
        <end position="292"/>
    </location>
</feature>
<dbReference type="Proteomes" id="UP001230188">
    <property type="component" value="Unassembled WGS sequence"/>
</dbReference>
<feature type="transmembrane region" description="Helical" evidence="5">
    <location>
        <begin position="340"/>
        <end position="364"/>
    </location>
</feature>
<dbReference type="EMBL" id="JAQMWT010000524">
    <property type="protein sequence ID" value="KAJ8600304.1"/>
    <property type="molecule type" value="Genomic_DNA"/>
</dbReference>
<evidence type="ECO:0000256" key="1">
    <source>
        <dbReference type="ARBA" id="ARBA00022448"/>
    </source>
</evidence>
<keyword evidence="5" id="KW-0472">Membrane</keyword>
<keyword evidence="5" id="KW-1133">Transmembrane helix</keyword>
<dbReference type="PANTHER" id="PTHR43553">
    <property type="entry name" value="HEAVY METAL TRANSPORTER"/>
    <property type="match status" value="1"/>
</dbReference>
<keyword evidence="8" id="KW-1185">Reference proteome</keyword>
<dbReference type="SUPFAM" id="SSF52540">
    <property type="entry name" value="P-loop containing nucleoside triphosphate hydrolases"/>
    <property type="match status" value="1"/>
</dbReference>
<dbReference type="GO" id="GO:0042626">
    <property type="term" value="F:ATPase-coupled transmembrane transporter activity"/>
    <property type="evidence" value="ECO:0007669"/>
    <property type="project" value="TreeGrafter"/>
</dbReference>
<dbReference type="InterPro" id="IPR050095">
    <property type="entry name" value="ECF_ABC_transporter_ATP-bd"/>
</dbReference>
<evidence type="ECO:0000313" key="7">
    <source>
        <dbReference type="EMBL" id="KAJ8600304.1"/>
    </source>
</evidence>
<name>A0AAD7UAS7_9STRA</name>
<keyword evidence="2" id="KW-0547">Nucleotide-binding</keyword>
<feature type="compositionally biased region" description="Basic and acidic residues" evidence="4">
    <location>
        <begin position="505"/>
        <end position="519"/>
    </location>
</feature>
<keyword evidence="1" id="KW-0813">Transport</keyword>
<protein>
    <recommendedName>
        <fullName evidence="6">AAA+ ATPase domain-containing protein</fullName>
    </recommendedName>
</protein>
<proteinExistence type="predicted"/>
<accession>A0AAD7UAS7</accession>
<evidence type="ECO:0000256" key="5">
    <source>
        <dbReference type="SAM" id="Phobius"/>
    </source>
</evidence>
<feature type="transmembrane region" description="Helical" evidence="5">
    <location>
        <begin position="472"/>
        <end position="493"/>
    </location>
</feature>
<comment type="caution">
    <text evidence="7">The sequence shown here is derived from an EMBL/GenBank/DDBJ whole genome shotgun (WGS) entry which is preliminary data.</text>
</comment>